<keyword evidence="6 8" id="KW-1133">Transmembrane helix</keyword>
<gene>
    <name evidence="9" type="primary">hmuU_2</name>
    <name evidence="9" type="ORF">Mrose_02610</name>
</gene>
<dbReference type="InterPro" id="IPR037294">
    <property type="entry name" value="ABC_BtuC-like"/>
</dbReference>
<evidence type="ECO:0000313" key="9">
    <source>
        <dbReference type="EMBL" id="RIH84508.1"/>
    </source>
</evidence>
<feature type="transmembrane region" description="Helical" evidence="8">
    <location>
        <begin position="318"/>
        <end position="337"/>
    </location>
</feature>
<evidence type="ECO:0000256" key="3">
    <source>
        <dbReference type="ARBA" id="ARBA00022448"/>
    </source>
</evidence>
<dbReference type="Pfam" id="PF01032">
    <property type="entry name" value="FecCD"/>
    <property type="match status" value="1"/>
</dbReference>
<comment type="similarity">
    <text evidence="2">Belongs to the binding-protein-dependent transport system permease family. FecCD subfamily.</text>
</comment>
<evidence type="ECO:0000256" key="6">
    <source>
        <dbReference type="ARBA" id="ARBA00022989"/>
    </source>
</evidence>
<keyword evidence="4" id="KW-1003">Cell membrane</keyword>
<dbReference type="OrthoDB" id="9792889at2"/>
<keyword evidence="3" id="KW-0813">Transport</keyword>
<evidence type="ECO:0000256" key="8">
    <source>
        <dbReference type="SAM" id="Phobius"/>
    </source>
</evidence>
<reference evidence="9 10" key="1">
    <citation type="submission" date="2018-08" db="EMBL/GenBank/DDBJ databases">
        <title>Meiothermus roseus NBRC 110900 genome sequencing project.</title>
        <authorList>
            <person name="Da Costa M.S."/>
            <person name="Albuquerque L."/>
            <person name="Raposo P."/>
            <person name="Froufe H.J.C."/>
            <person name="Barroso C.S."/>
            <person name="Egas C."/>
        </authorList>
    </citation>
    <scope>NUCLEOTIDE SEQUENCE [LARGE SCALE GENOMIC DNA]</scope>
    <source>
        <strain evidence="9 10">NBRC 110900</strain>
    </source>
</reference>
<organism evidence="9 10">
    <name type="scientific">Calidithermus roseus</name>
    <dbReference type="NCBI Taxonomy" id="1644118"/>
    <lineage>
        <taxon>Bacteria</taxon>
        <taxon>Thermotogati</taxon>
        <taxon>Deinococcota</taxon>
        <taxon>Deinococci</taxon>
        <taxon>Thermales</taxon>
        <taxon>Thermaceae</taxon>
        <taxon>Calidithermus</taxon>
    </lineage>
</organism>
<dbReference type="SUPFAM" id="SSF81345">
    <property type="entry name" value="ABC transporter involved in vitamin B12 uptake, BtuC"/>
    <property type="match status" value="1"/>
</dbReference>
<feature type="transmembrane region" description="Helical" evidence="8">
    <location>
        <begin position="197"/>
        <end position="218"/>
    </location>
</feature>
<dbReference type="AlphaFoldDB" id="A0A399EKJ4"/>
<feature type="transmembrane region" description="Helical" evidence="8">
    <location>
        <begin position="249"/>
        <end position="276"/>
    </location>
</feature>
<dbReference type="CDD" id="cd06550">
    <property type="entry name" value="TM_ABC_iron-siderophores_like"/>
    <property type="match status" value="1"/>
</dbReference>
<comment type="caution">
    <text evidence="9">The sequence shown here is derived from an EMBL/GenBank/DDBJ whole genome shotgun (WGS) entry which is preliminary data.</text>
</comment>
<dbReference type="PANTHER" id="PTHR30472">
    <property type="entry name" value="FERRIC ENTEROBACTIN TRANSPORT SYSTEM PERMEASE PROTEIN"/>
    <property type="match status" value="1"/>
</dbReference>
<feature type="transmembrane region" description="Helical" evidence="8">
    <location>
        <begin position="97"/>
        <end position="119"/>
    </location>
</feature>
<evidence type="ECO:0000256" key="1">
    <source>
        <dbReference type="ARBA" id="ARBA00004651"/>
    </source>
</evidence>
<protein>
    <submittedName>
        <fullName evidence="9">Hemin transport system permease protein HmuU</fullName>
    </submittedName>
</protein>
<keyword evidence="10" id="KW-1185">Reference proteome</keyword>
<dbReference type="GO" id="GO:0005886">
    <property type="term" value="C:plasma membrane"/>
    <property type="evidence" value="ECO:0007669"/>
    <property type="project" value="UniProtKB-SubCell"/>
</dbReference>
<dbReference type="Proteomes" id="UP000265341">
    <property type="component" value="Unassembled WGS sequence"/>
</dbReference>
<keyword evidence="5 8" id="KW-0812">Transmembrane</keyword>
<dbReference type="PANTHER" id="PTHR30472:SF25">
    <property type="entry name" value="ABC TRANSPORTER PERMEASE PROTEIN MJ0876-RELATED"/>
    <property type="match status" value="1"/>
</dbReference>
<feature type="transmembrane region" description="Helical" evidence="8">
    <location>
        <begin position="288"/>
        <end position="306"/>
    </location>
</feature>
<dbReference type="RefSeq" id="WP_119278962.1">
    <property type="nucleotide sequence ID" value="NZ_QWLA01000056.1"/>
</dbReference>
<name>A0A399EKJ4_9DEIN</name>
<evidence type="ECO:0000256" key="7">
    <source>
        <dbReference type="ARBA" id="ARBA00023136"/>
    </source>
</evidence>
<dbReference type="Gene3D" id="1.10.3470.10">
    <property type="entry name" value="ABC transporter involved in vitamin B12 uptake, BtuC"/>
    <property type="match status" value="1"/>
</dbReference>
<feature type="transmembrane region" description="Helical" evidence="8">
    <location>
        <begin position="63"/>
        <end position="85"/>
    </location>
</feature>
<sequence length="343" mass="35146">MQSTLRLPKAFSRYRLTLLGLGVALPLVVLLAAGSGAYAIAPQDIPRVLWERENPAYAVLTSVRFPRVLLAVMAGALLALSGAVMQGLFRNPLADPGLIGVSAGAALGAAVFIVALPGAGALEVYALPLIAFVGGLLATLAVWALASSGGRVQVLTLLLAGIALNALAGALIGLLVSRATDEQLRSLTFWTLGGYSGATWSLLAATAPTALLSLWGLLRLSRPLNALVLGESEAFHLGVNLEPFKRKAVALAALAVGTAVAAAGSVGFIGLVAPHLFRLLAGPDHRHLLPGSVLLGAILSVLADLIARTAAAPAELPVGVVTSLLGAPFFIALLLRFKREAAR</sequence>
<evidence type="ECO:0000256" key="4">
    <source>
        <dbReference type="ARBA" id="ARBA00022475"/>
    </source>
</evidence>
<accession>A0A399EKJ4</accession>
<dbReference type="FunFam" id="1.10.3470.10:FF:000001">
    <property type="entry name" value="Vitamin B12 ABC transporter permease BtuC"/>
    <property type="match status" value="1"/>
</dbReference>
<evidence type="ECO:0000256" key="2">
    <source>
        <dbReference type="ARBA" id="ARBA00007935"/>
    </source>
</evidence>
<proteinExistence type="inferred from homology"/>
<dbReference type="InterPro" id="IPR000522">
    <property type="entry name" value="ABC_transptr_permease_BtuC"/>
</dbReference>
<dbReference type="GO" id="GO:0033214">
    <property type="term" value="P:siderophore-iron import into cell"/>
    <property type="evidence" value="ECO:0007669"/>
    <property type="project" value="TreeGrafter"/>
</dbReference>
<evidence type="ECO:0000256" key="5">
    <source>
        <dbReference type="ARBA" id="ARBA00022692"/>
    </source>
</evidence>
<feature type="transmembrane region" description="Helical" evidence="8">
    <location>
        <begin position="157"/>
        <end position="177"/>
    </location>
</feature>
<dbReference type="GO" id="GO:0022857">
    <property type="term" value="F:transmembrane transporter activity"/>
    <property type="evidence" value="ECO:0007669"/>
    <property type="project" value="InterPro"/>
</dbReference>
<feature type="transmembrane region" description="Helical" evidence="8">
    <location>
        <begin position="125"/>
        <end position="145"/>
    </location>
</feature>
<evidence type="ECO:0000313" key="10">
    <source>
        <dbReference type="Proteomes" id="UP000265341"/>
    </source>
</evidence>
<keyword evidence="7 8" id="KW-0472">Membrane</keyword>
<dbReference type="EMBL" id="QWLA01000056">
    <property type="protein sequence ID" value="RIH84508.1"/>
    <property type="molecule type" value="Genomic_DNA"/>
</dbReference>
<comment type="subcellular location">
    <subcellularLocation>
        <location evidence="1">Cell membrane</location>
        <topology evidence="1">Multi-pass membrane protein</topology>
    </subcellularLocation>
</comment>